<dbReference type="SUPFAM" id="SSF46785">
    <property type="entry name" value="Winged helix' DNA-binding domain"/>
    <property type="match status" value="1"/>
</dbReference>
<evidence type="ECO:0000256" key="4">
    <source>
        <dbReference type="ARBA" id="ARBA00023163"/>
    </source>
</evidence>
<dbReference type="GO" id="GO:0003700">
    <property type="term" value="F:DNA-binding transcription factor activity"/>
    <property type="evidence" value="ECO:0007669"/>
    <property type="project" value="InterPro"/>
</dbReference>
<accession>A0A412FI46</accession>
<proteinExistence type="inferred from homology"/>
<dbReference type="EMBL" id="QRUP01000030">
    <property type="protein sequence ID" value="RGR67819.1"/>
    <property type="molecule type" value="Genomic_DNA"/>
</dbReference>
<evidence type="ECO:0000256" key="2">
    <source>
        <dbReference type="ARBA" id="ARBA00023015"/>
    </source>
</evidence>
<dbReference type="PANTHER" id="PTHR30126">
    <property type="entry name" value="HTH-TYPE TRANSCRIPTIONAL REGULATOR"/>
    <property type="match status" value="1"/>
</dbReference>
<dbReference type="AlphaFoldDB" id="A0A412FI46"/>
<protein>
    <submittedName>
        <fullName evidence="6">LysR family transcriptional regulator</fullName>
    </submittedName>
</protein>
<evidence type="ECO:0000313" key="6">
    <source>
        <dbReference type="EMBL" id="RGR67819.1"/>
    </source>
</evidence>
<evidence type="ECO:0000313" key="7">
    <source>
        <dbReference type="Proteomes" id="UP000284178"/>
    </source>
</evidence>
<feature type="domain" description="HTH lysR-type" evidence="5">
    <location>
        <begin position="1"/>
        <end position="58"/>
    </location>
</feature>
<sequence length="296" mass="33772">MIDYRIPTFLTLYELMNYRRTAEQLKLSQPAVTQQIHALERDYGCRLFTYDGSRLYRTPEAEKLAQYARVAVYNDQRMRQELAAPKILTLRLGATKTIGEFIIGEDLCRFLKRPDRTLEIVVENTRELLHRLEQEELDFALVEGSFDKSRYGYRRFQSAPFVGLCHCDHPFAGKKVTGEALADQSVILREAGSGTRAIFEKSLQESGYSLDKIGRIICVNNFALIVRMVSENLGISFAYSAVAAGHPELTTFRLEGLSEQREFNFVYLKGTQAGQLIDEIFPNSSCGQRSKERGRL</sequence>
<dbReference type="SUPFAM" id="SSF53850">
    <property type="entry name" value="Periplasmic binding protein-like II"/>
    <property type="match status" value="1"/>
</dbReference>
<dbReference type="GO" id="GO:0000976">
    <property type="term" value="F:transcription cis-regulatory region binding"/>
    <property type="evidence" value="ECO:0007669"/>
    <property type="project" value="TreeGrafter"/>
</dbReference>
<dbReference type="Pfam" id="PF00126">
    <property type="entry name" value="HTH_1"/>
    <property type="match status" value="1"/>
</dbReference>
<dbReference type="Gene3D" id="1.10.10.10">
    <property type="entry name" value="Winged helix-like DNA-binding domain superfamily/Winged helix DNA-binding domain"/>
    <property type="match status" value="1"/>
</dbReference>
<comment type="similarity">
    <text evidence="1">Belongs to the LysR transcriptional regulatory family.</text>
</comment>
<keyword evidence="3" id="KW-0238">DNA-binding</keyword>
<dbReference type="PANTHER" id="PTHR30126:SF39">
    <property type="entry name" value="HTH-TYPE TRANSCRIPTIONAL REGULATOR CYSL"/>
    <property type="match status" value="1"/>
</dbReference>
<keyword evidence="7" id="KW-1185">Reference proteome</keyword>
<dbReference type="RefSeq" id="WP_117896156.1">
    <property type="nucleotide sequence ID" value="NZ_CABJCV010000030.1"/>
</dbReference>
<evidence type="ECO:0000259" key="5">
    <source>
        <dbReference type="PROSITE" id="PS50931"/>
    </source>
</evidence>
<comment type="caution">
    <text evidence="6">The sequence shown here is derived from an EMBL/GenBank/DDBJ whole genome shotgun (WGS) entry which is preliminary data.</text>
</comment>
<dbReference type="Gene3D" id="3.40.190.10">
    <property type="entry name" value="Periplasmic binding protein-like II"/>
    <property type="match status" value="2"/>
</dbReference>
<dbReference type="GeneID" id="83016994"/>
<keyword evidence="4" id="KW-0804">Transcription</keyword>
<dbReference type="PROSITE" id="PS50931">
    <property type="entry name" value="HTH_LYSR"/>
    <property type="match status" value="1"/>
</dbReference>
<dbReference type="InterPro" id="IPR036388">
    <property type="entry name" value="WH-like_DNA-bd_sf"/>
</dbReference>
<gene>
    <name evidence="6" type="ORF">DWY25_16485</name>
</gene>
<dbReference type="InterPro" id="IPR005119">
    <property type="entry name" value="LysR_subst-bd"/>
</dbReference>
<dbReference type="InterPro" id="IPR000847">
    <property type="entry name" value="LysR_HTH_N"/>
</dbReference>
<reference evidence="6 7" key="1">
    <citation type="submission" date="2018-08" db="EMBL/GenBank/DDBJ databases">
        <title>A genome reference for cultivated species of the human gut microbiota.</title>
        <authorList>
            <person name="Zou Y."/>
            <person name="Xue W."/>
            <person name="Luo G."/>
        </authorList>
    </citation>
    <scope>NUCLEOTIDE SEQUENCE [LARGE SCALE GENOMIC DNA]</scope>
    <source>
        <strain evidence="6 7">AF24-29</strain>
    </source>
</reference>
<organism evidence="6 7">
    <name type="scientific">Holdemania filiformis</name>
    <dbReference type="NCBI Taxonomy" id="61171"/>
    <lineage>
        <taxon>Bacteria</taxon>
        <taxon>Bacillati</taxon>
        <taxon>Bacillota</taxon>
        <taxon>Erysipelotrichia</taxon>
        <taxon>Erysipelotrichales</taxon>
        <taxon>Erysipelotrichaceae</taxon>
        <taxon>Holdemania</taxon>
    </lineage>
</organism>
<dbReference type="Proteomes" id="UP000284178">
    <property type="component" value="Unassembled WGS sequence"/>
</dbReference>
<keyword evidence="2" id="KW-0805">Transcription regulation</keyword>
<dbReference type="InterPro" id="IPR036390">
    <property type="entry name" value="WH_DNA-bd_sf"/>
</dbReference>
<evidence type="ECO:0000256" key="1">
    <source>
        <dbReference type="ARBA" id="ARBA00009437"/>
    </source>
</evidence>
<evidence type="ECO:0000256" key="3">
    <source>
        <dbReference type="ARBA" id="ARBA00023125"/>
    </source>
</evidence>
<dbReference type="Pfam" id="PF03466">
    <property type="entry name" value="LysR_substrate"/>
    <property type="match status" value="1"/>
</dbReference>
<name>A0A412FI46_9FIRM</name>
<dbReference type="PRINTS" id="PR00039">
    <property type="entry name" value="HTHLYSR"/>
</dbReference>